<keyword evidence="2" id="KW-1185">Reference proteome</keyword>
<dbReference type="EMBL" id="RAWM01000123">
    <property type="protein sequence ID" value="RKH61757.1"/>
    <property type="molecule type" value="Genomic_DNA"/>
</dbReference>
<sequence>MSQTPSHDVHSVLALLRFGELRGLHSLGEDRVLCVLHPEVAAHVLRGSKSLSVVLQRCQRLVFAPWAPESPPIEDLERLAALRLQLLGMGLGPGTPPSTFVRVQDRKAAPLLQGGRLFLEAAGCRLEDEAGGAVSLDVLRHAAAEATAETLRTQSVGGYKKAMEAVLDREVEPLLVSRGFQVHGRTYTKAEPALGKLLKIEVSRWSTAHSLSFALQLGLFVGELAGEKKLTEKVLVTKAFGAYVVNVGALWGDPQAQYVLSGAVDPLELGERLRSDLLQRVLPFFERFHTADDVIAFLEAENQRIGTRDRSLAIAMVLARLGRKEESRAYFAQSEGDAEAIRRVARSYGIEL</sequence>
<evidence type="ECO:0000313" key="1">
    <source>
        <dbReference type="EMBL" id="RKH61757.1"/>
    </source>
</evidence>
<protein>
    <submittedName>
        <fullName evidence="1">DUF4304 domain-containing protein</fullName>
    </submittedName>
</protein>
<organism evidence="1 2">
    <name type="scientific">Corallococcus interemptor</name>
    <dbReference type="NCBI Taxonomy" id="2316720"/>
    <lineage>
        <taxon>Bacteria</taxon>
        <taxon>Pseudomonadati</taxon>
        <taxon>Myxococcota</taxon>
        <taxon>Myxococcia</taxon>
        <taxon>Myxococcales</taxon>
        <taxon>Cystobacterineae</taxon>
        <taxon>Myxococcaceae</taxon>
        <taxon>Corallococcus</taxon>
    </lineage>
</organism>
<comment type="caution">
    <text evidence="1">The sequence shown here is derived from an EMBL/GenBank/DDBJ whole genome shotgun (WGS) entry which is preliminary data.</text>
</comment>
<dbReference type="AlphaFoldDB" id="A0A3A8PZ52"/>
<reference evidence="2" key="1">
    <citation type="submission" date="2018-09" db="EMBL/GenBank/DDBJ databases">
        <authorList>
            <person name="Livingstone P.G."/>
            <person name="Whitworth D.E."/>
        </authorList>
    </citation>
    <scope>NUCLEOTIDE SEQUENCE [LARGE SCALE GENOMIC DNA]</scope>
    <source>
        <strain evidence="2">AB047A</strain>
    </source>
</reference>
<dbReference type="RefSeq" id="WP_121771395.1">
    <property type="nucleotide sequence ID" value="NZ_RAWM01000123.1"/>
</dbReference>
<name>A0A3A8PZ52_9BACT</name>
<accession>A0A3A8PZ52</accession>
<evidence type="ECO:0000313" key="2">
    <source>
        <dbReference type="Proteomes" id="UP000282656"/>
    </source>
</evidence>
<proteinExistence type="predicted"/>
<dbReference type="Proteomes" id="UP000282656">
    <property type="component" value="Unassembled WGS sequence"/>
</dbReference>
<gene>
    <name evidence="1" type="ORF">D7X96_31055</name>
</gene>